<evidence type="ECO:0000259" key="2">
    <source>
        <dbReference type="Pfam" id="PF03772"/>
    </source>
</evidence>
<accession>A0ABT3BMJ1</accession>
<dbReference type="Proteomes" id="UP001208245">
    <property type="component" value="Unassembled WGS sequence"/>
</dbReference>
<dbReference type="RefSeq" id="WP_263821577.1">
    <property type="nucleotide sequence ID" value="NZ_JAOXHK010000001.1"/>
</dbReference>
<feature type="transmembrane region" description="Helical" evidence="1">
    <location>
        <begin position="254"/>
        <end position="279"/>
    </location>
</feature>
<reference evidence="3 4" key="1">
    <citation type="journal article" date="2020" name="Int. J. Syst. Evol. Microbiol.">
        <title>Ureaplasma miroungigenitalium sp. nov. isolated from northern elephant seals (Mirounga angustirostris) and Ureaplasma zalophigenitalium sp. nov. isolated from California sea lions (Zalophus californianus).</title>
        <authorList>
            <person name="Volokhov D.V."/>
            <person name="Gulland F.M."/>
            <person name="Gao Y."/>
            <person name="Chizhikov V.E."/>
        </authorList>
    </citation>
    <scope>NUCLEOTIDE SEQUENCE [LARGE SCALE GENOMIC DNA]</scope>
    <source>
        <strain evidence="3 4">ES3182-GEN</strain>
    </source>
</reference>
<keyword evidence="4" id="KW-1185">Reference proteome</keyword>
<comment type="caution">
    <text evidence="3">The sequence shown here is derived from an EMBL/GenBank/DDBJ whole genome shotgun (WGS) entry which is preliminary data.</text>
</comment>
<dbReference type="EMBL" id="JAOXHL010000001">
    <property type="protein sequence ID" value="MCV3728247.1"/>
    <property type="molecule type" value="Genomic_DNA"/>
</dbReference>
<feature type="transmembrane region" description="Helical" evidence="1">
    <location>
        <begin position="47"/>
        <end position="66"/>
    </location>
</feature>
<keyword evidence="1" id="KW-0812">Transmembrane</keyword>
<name>A0ABT3BMJ1_9BACT</name>
<keyword evidence="1" id="KW-0472">Membrane</keyword>
<sequence>MNEYNSQSLKNKIIVLVSRNITDQQTLIFCKLLIFNVKTPGQFLESLYNLNIAHLFIVSGLHLSLTRKLIKKIRHKQICRLFDTLYFCLVLFYAYLLDFNPGIWRIIINYFINFLSKFLDKEKQLTPLNKLGLNACINIFLCHAHAYSYAFYFSYGILFIWHTCQLYLNPQEKIFNFLCLNFCIFIGSSLIAATMVLHINPLGLIYAQLFAWPILCLHQILCWLIFIPHAWIIFYEVIKVIYSSIAYINQIDALIVFTNHLQVCFKILTITFFSFFVIITKKYKKVVFFA</sequence>
<organism evidence="3 4">
    <name type="scientific">Ureaplasma miroungigenitalium</name>
    <dbReference type="NCBI Taxonomy" id="1042321"/>
    <lineage>
        <taxon>Bacteria</taxon>
        <taxon>Bacillati</taxon>
        <taxon>Mycoplasmatota</taxon>
        <taxon>Mycoplasmoidales</taxon>
        <taxon>Mycoplasmoidaceae</taxon>
        <taxon>Ureaplasma</taxon>
    </lineage>
</organism>
<evidence type="ECO:0000313" key="4">
    <source>
        <dbReference type="Proteomes" id="UP001208245"/>
    </source>
</evidence>
<evidence type="ECO:0000256" key="1">
    <source>
        <dbReference type="SAM" id="Phobius"/>
    </source>
</evidence>
<dbReference type="Pfam" id="PF03772">
    <property type="entry name" value="Competence"/>
    <property type="match status" value="1"/>
</dbReference>
<evidence type="ECO:0000313" key="3">
    <source>
        <dbReference type="EMBL" id="MCV3728247.1"/>
    </source>
</evidence>
<keyword evidence="1" id="KW-1133">Transmembrane helix</keyword>
<feature type="transmembrane region" description="Helical" evidence="1">
    <location>
        <begin position="174"/>
        <end position="197"/>
    </location>
</feature>
<feature type="transmembrane region" description="Helical" evidence="1">
    <location>
        <begin position="209"/>
        <end position="234"/>
    </location>
</feature>
<feature type="transmembrane region" description="Helical" evidence="1">
    <location>
        <begin position="131"/>
        <end position="154"/>
    </location>
</feature>
<dbReference type="InterPro" id="IPR004477">
    <property type="entry name" value="ComEC_N"/>
</dbReference>
<feature type="domain" description="ComEC/Rec2-related protein" evidence="2">
    <location>
        <begin position="42"/>
        <end position="272"/>
    </location>
</feature>
<gene>
    <name evidence="3" type="ORF">OF376_00385</name>
</gene>
<protein>
    <submittedName>
        <fullName evidence="3">ComEC/Rec2 family competence protein</fullName>
    </submittedName>
</protein>
<proteinExistence type="predicted"/>